<dbReference type="Proteomes" id="UP001054945">
    <property type="component" value="Unassembled WGS sequence"/>
</dbReference>
<keyword evidence="10" id="KW-1185">Reference proteome</keyword>
<dbReference type="Gene3D" id="1.20.1070.10">
    <property type="entry name" value="Rhodopsin 7-helix transmembrane proteins"/>
    <property type="match status" value="1"/>
</dbReference>
<evidence type="ECO:0000313" key="10">
    <source>
        <dbReference type="Proteomes" id="UP001054945"/>
    </source>
</evidence>
<dbReference type="PROSITE" id="PS50262">
    <property type="entry name" value="G_PROTEIN_RECEP_F1_2"/>
    <property type="match status" value="1"/>
</dbReference>
<evidence type="ECO:0000256" key="5">
    <source>
        <dbReference type="ARBA" id="ARBA00023136"/>
    </source>
</evidence>
<dbReference type="InterPro" id="IPR000276">
    <property type="entry name" value="GPCR_Rhodpsn"/>
</dbReference>
<dbReference type="EMBL" id="BPLR01016534">
    <property type="protein sequence ID" value="GIY84631.1"/>
    <property type="molecule type" value="Genomic_DNA"/>
</dbReference>
<organism evidence="9 10">
    <name type="scientific">Caerostris extrusa</name>
    <name type="common">Bark spider</name>
    <name type="synonym">Caerostris bankana</name>
    <dbReference type="NCBI Taxonomy" id="172846"/>
    <lineage>
        <taxon>Eukaryota</taxon>
        <taxon>Metazoa</taxon>
        <taxon>Ecdysozoa</taxon>
        <taxon>Arthropoda</taxon>
        <taxon>Chelicerata</taxon>
        <taxon>Arachnida</taxon>
        <taxon>Araneae</taxon>
        <taxon>Araneomorphae</taxon>
        <taxon>Entelegynae</taxon>
        <taxon>Araneoidea</taxon>
        <taxon>Araneidae</taxon>
        <taxon>Caerostris</taxon>
    </lineage>
</organism>
<gene>
    <name evidence="9" type="primary">FMRFaR</name>
    <name evidence="9" type="ORF">CEXT_301421</name>
</gene>
<sequence>MEDNTTYMFDNVTIAIPDITMFEFITEGVVLTLLGLMGIIGNVISLIILSKPEMRSSVNCGLQGLAFFDTIVLISSVTMLGLHKLGYKMAILYRYTFEIFPFVVMVAYPVGLIAQTGSVWTTVGVTVERYVAVCHPLKARFICTYRRARIFNLLIVIFAVCYNIPRFWEINVTEVLDPSTNSSVYIAKPSDFRMNKLYYKVYYIWLYLFVMYFIPFLALAVLNIFIWRAVQNANKDRQQLTRREEKEIGLAMMLICVVSIFFVCNILALLINILELFDLFVPALVRVSNLLVTFNSSINFVIYCIFGQKFKKMFLHMFLRVSPDKEPELHQHPADDSHRDSEERRLSPRENQISHPQWNTPVKQFVDSFFFFFFCTIRYVLYSPCHLKGTVIWKSSKGNYLGFGRAKFHGVCYLNSRYIRQDFRIFKPTSSHSIGSSDV</sequence>
<comment type="subcellular location">
    <subcellularLocation>
        <location evidence="1">Membrane</location>
    </subcellularLocation>
</comment>
<dbReference type="CDD" id="cd14978">
    <property type="entry name" value="7tmA_FMRFamide_R-like"/>
    <property type="match status" value="1"/>
</dbReference>
<evidence type="ECO:0000256" key="1">
    <source>
        <dbReference type="ARBA" id="ARBA00004370"/>
    </source>
</evidence>
<dbReference type="InterPro" id="IPR017452">
    <property type="entry name" value="GPCR_Rhodpsn_7TM"/>
</dbReference>
<feature type="transmembrane region" description="Helical" evidence="7">
    <location>
        <begin position="202"/>
        <end position="227"/>
    </location>
</feature>
<evidence type="ECO:0000313" key="9">
    <source>
        <dbReference type="EMBL" id="GIY84631.1"/>
    </source>
</evidence>
<dbReference type="GO" id="GO:0004930">
    <property type="term" value="F:G protein-coupled receptor activity"/>
    <property type="evidence" value="ECO:0007669"/>
    <property type="project" value="InterPro"/>
</dbReference>
<feature type="transmembrane region" description="Helical" evidence="7">
    <location>
        <begin position="148"/>
        <end position="168"/>
    </location>
</feature>
<keyword evidence="5 7" id="KW-0472">Membrane</keyword>
<dbReference type="PANTHER" id="PTHR46641:SF2">
    <property type="entry name" value="FMRFAMIDE RECEPTOR"/>
    <property type="match status" value="1"/>
</dbReference>
<dbReference type="PRINTS" id="PR00237">
    <property type="entry name" value="GPCRRHODOPSN"/>
</dbReference>
<reference evidence="9 10" key="1">
    <citation type="submission" date="2021-06" db="EMBL/GenBank/DDBJ databases">
        <title>Caerostris extrusa draft genome.</title>
        <authorList>
            <person name="Kono N."/>
            <person name="Arakawa K."/>
        </authorList>
    </citation>
    <scope>NUCLEOTIDE SEQUENCE [LARGE SCALE GENOMIC DNA]</scope>
</reference>
<dbReference type="PANTHER" id="PTHR46641">
    <property type="entry name" value="FMRFAMIDE RECEPTOR-RELATED"/>
    <property type="match status" value="1"/>
</dbReference>
<evidence type="ECO:0000256" key="4">
    <source>
        <dbReference type="ARBA" id="ARBA00022989"/>
    </source>
</evidence>
<keyword evidence="9" id="KW-0675">Receptor</keyword>
<dbReference type="GO" id="GO:0016020">
    <property type="term" value="C:membrane"/>
    <property type="evidence" value="ECO:0007669"/>
    <property type="project" value="UniProtKB-SubCell"/>
</dbReference>
<feature type="domain" description="G-protein coupled receptors family 1 profile" evidence="8">
    <location>
        <begin position="41"/>
        <end position="303"/>
    </location>
</feature>
<comment type="caution">
    <text evidence="9">The sequence shown here is derived from an EMBL/GenBank/DDBJ whole genome shotgun (WGS) entry which is preliminary data.</text>
</comment>
<dbReference type="Pfam" id="PF00001">
    <property type="entry name" value="7tm_1"/>
    <property type="match status" value="1"/>
</dbReference>
<name>A0AAV4WRQ7_CAEEX</name>
<comment type="similarity">
    <text evidence="2">Belongs to the G-protein coupled receptor 1 family.</text>
</comment>
<feature type="transmembrane region" description="Helical" evidence="7">
    <location>
        <begin position="29"/>
        <end position="49"/>
    </location>
</feature>
<dbReference type="AlphaFoldDB" id="A0AAV4WRQ7"/>
<feature type="transmembrane region" description="Helical" evidence="7">
    <location>
        <begin position="248"/>
        <end position="271"/>
    </location>
</feature>
<accession>A0AAV4WRQ7</accession>
<feature type="transmembrane region" description="Helical" evidence="7">
    <location>
        <begin position="283"/>
        <end position="306"/>
    </location>
</feature>
<feature type="region of interest" description="Disordered" evidence="6">
    <location>
        <begin position="326"/>
        <end position="355"/>
    </location>
</feature>
<protein>
    <submittedName>
        <fullName evidence="9">FMRFamide receptor</fullName>
    </submittedName>
</protein>
<feature type="compositionally biased region" description="Basic and acidic residues" evidence="6">
    <location>
        <begin position="326"/>
        <end position="348"/>
    </location>
</feature>
<keyword evidence="3 7" id="KW-0812">Transmembrane</keyword>
<evidence type="ECO:0000256" key="6">
    <source>
        <dbReference type="SAM" id="MobiDB-lite"/>
    </source>
</evidence>
<proteinExistence type="inferred from homology"/>
<evidence type="ECO:0000256" key="7">
    <source>
        <dbReference type="SAM" id="Phobius"/>
    </source>
</evidence>
<keyword evidence="4 7" id="KW-1133">Transmembrane helix</keyword>
<feature type="transmembrane region" description="Helical" evidence="7">
    <location>
        <begin position="102"/>
        <end position="127"/>
    </location>
</feature>
<evidence type="ECO:0000259" key="8">
    <source>
        <dbReference type="PROSITE" id="PS50262"/>
    </source>
</evidence>
<feature type="transmembrane region" description="Helical" evidence="7">
    <location>
        <begin position="61"/>
        <end position="82"/>
    </location>
</feature>
<evidence type="ECO:0000256" key="3">
    <source>
        <dbReference type="ARBA" id="ARBA00022692"/>
    </source>
</evidence>
<evidence type="ECO:0000256" key="2">
    <source>
        <dbReference type="ARBA" id="ARBA00010663"/>
    </source>
</evidence>
<dbReference type="SUPFAM" id="SSF81321">
    <property type="entry name" value="Family A G protein-coupled receptor-like"/>
    <property type="match status" value="1"/>
</dbReference>
<dbReference type="InterPro" id="IPR052954">
    <property type="entry name" value="GPCR-Ligand_Int"/>
</dbReference>